<evidence type="ECO:0000313" key="2">
    <source>
        <dbReference type="EMBL" id="MXQ54962.1"/>
    </source>
</evidence>
<protein>
    <recommendedName>
        <fullName evidence="1">LD-carboxypeptidase C-terminal domain-containing protein</fullName>
    </recommendedName>
</protein>
<dbReference type="Gene3D" id="3.50.30.60">
    <property type="entry name" value="LD-carboxypeptidase A C-terminal domain-like"/>
    <property type="match status" value="1"/>
</dbReference>
<dbReference type="Pfam" id="PF17676">
    <property type="entry name" value="Peptidase_S66C"/>
    <property type="match status" value="1"/>
</dbReference>
<keyword evidence="3" id="KW-1185">Reference proteome</keyword>
<dbReference type="PANTHER" id="PTHR30237">
    <property type="entry name" value="MURAMOYLTETRAPEPTIDE CARBOXYPEPTIDASE"/>
    <property type="match status" value="1"/>
</dbReference>
<accession>A0A6I4W3T1</accession>
<dbReference type="PANTHER" id="PTHR30237:SF6">
    <property type="entry name" value="CARBOXYPEPTIDASE YOCD-RELATED"/>
    <property type="match status" value="1"/>
</dbReference>
<evidence type="ECO:0000313" key="3">
    <source>
        <dbReference type="Proteomes" id="UP000430692"/>
    </source>
</evidence>
<sequence length="157" mass="18188">MILGNFRVVKLRIRNRCCLLSKGKLYEKGYGLYHRLFAKVSYDRKFIENRTFHENRGWTVIQEGEAEGVSIGGNLCTLNLLQGTEYMPFLEGSILFLEDDYLTFPANFDRDLQSLLFLVPLHMQLKKYDGTITVMNLYLNSSTLGKGIRNYVISKKM</sequence>
<reference evidence="2 3" key="1">
    <citation type="submission" date="2019-12" db="EMBL/GenBank/DDBJ databases">
        <title>Whole-genome analyses of novel actinobacteria.</title>
        <authorList>
            <person name="Sahin N."/>
            <person name="Saygin H."/>
        </authorList>
    </citation>
    <scope>NUCLEOTIDE SEQUENCE [LARGE SCALE GENOMIC DNA]</scope>
    <source>
        <strain evidence="2 3">KC615</strain>
    </source>
</reference>
<name>A0A6I4W3T1_9BACL</name>
<proteinExistence type="predicted"/>
<dbReference type="Proteomes" id="UP000430692">
    <property type="component" value="Unassembled WGS sequence"/>
</dbReference>
<dbReference type="AlphaFoldDB" id="A0A6I4W3T1"/>
<feature type="domain" description="LD-carboxypeptidase C-terminal" evidence="1">
    <location>
        <begin position="67"/>
        <end position="116"/>
    </location>
</feature>
<evidence type="ECO:0000259" key="1">
    <source>
        <dbReference type="Pfam" id="PF17676"/>
    </source>
</evidence>
<comment type="caution">
    <text evidence="2">The sequence shown here is derived from an EMBL/GenBank/DDBJ whole genome shotgun (WGS) entry which is preliminary data.</text>
</comment>
<dbReference type="SUPFAM" id="SSF141986">
    <property type="entry name" value="LD-carboxypeptidase A C-terminal domain-like"/>
    <property type="match status" value="1"/>
</dbReference>
<dbReference type="InterPro" id="IPR003507">
    <property type="entry name" value="S66_fam"/>
</dbReference>
<organism evidence="2 3">
    <name type="scientific">Shimazuella alba</name>
    <dbReference type="NCBI Taxonomy" id="2690964"/>
    <lineage>
        <taxon>Bacteria</taxon>
        <taxon>Bacillati</taxon>
        <taxon>Bacillota</taxon>
        <taxon>Bacilli</taxon>
        <taxon>Bacillales</taxon>
        <taxon>Thermoactinomycetaceae</taxon>
        <taxon>Shimazuella</taxon>
    </lineage>
</organism>
<dbReference type="InterPro" id="IPR040921">
    <property type="entry name" value="Peptidase_S66C"/>
</dbReference>
<dbReference type="EMBL" id="WUUL01000010">
    <property type="protein sequence ID" value="MXQ54962.1"/>
    <property type="molecule type" value="Genomic_DNA"/>
</dbReference>
<dbReference type="InterPro" id="IPR027461">
    <property type="entry name" value="Carboxypeptidase_A_C_sf"/>
</dbReference>
<gene>
    <name evidence="2" type="ORF">GSM42_14800</name>
</gene>